<gene>
    <name evidence="2" type="ORF">PF010_g285</name>
</gene>
<evidence type="ECO:0000313" key="3">
    <source>
        <dbReference type="Proteomes" id="UP000488956"/>
    </source>
</evidence>
<proteinExistence type="predicted"/>
<dbReference type="AlphaFoldDB" id="A0A6G0M4H2"/>
<protein>
    <submittedName>
        <fullName evidence="2">Uncharacterized protein</fullName>
    </submittedName>
</protein>
<name>A0A6G0M4H2_9STRA</name>
<feature type="compositionally biased region" description="Basic and acidic residues" evidence="1">
    <location>
        <begin position="56"/>
        <end position="65"/>
    </location>
</feature>
<dbReference type="Proteomes" id="UP000488956">
    <property type="component" value="Unassembled WGS sequence"/>
</dbReference>
<reference evidence="2 3" key="1">
    <citation type="submission" date="2018-09" db="EMBL/GenBank/DDBJ databases">
        <title>Genomic investigation of the strawberry pathogen Phytophthora fragariae indicates pathogenicity is determined by transcriptional variation in three key races.</title>
        <authorList>
            <person name="Adams T.M."/>
            <person name="Armitage A.D."/>
            <person name="Sobczyk M.K."/>
            <person name="Bates H.J."/>
            <person name="Dunwell J.M."/>
            <person name="Nellist C.F."/>
            <person name="Harrison R.J."/>
        </authorList>
    </citation>
    <scope>NUCLEOTIDE SEQUENCE [LARGE SCALE GENOMIC DNA]</scope>
    <source>
        <strain evidence="2 3">ONT-3</strain>
    </source>
</reference>
<feature type="region of interest" description="Disordered" evidence="1">
    <location>
        <begin position="1"/>
        <end position="85"/>
    </location>
</feature>
<feature type="compositionally biased region" description="Acidic residues" evidence="1">
    <location>
        <begin position="33"/>
        <end position="47"/>
    </location>
</feature>
<sequence length="85" mass="9522">METRMTSIEELLRVRPTYQGRQESVANAIEESSSSDEESSSDEDADVEMVTPAETRSADAVEDKPAIPNTRKAQQRVLRALRQLN</sequence>
<evidence type="ECO:0000256" key="1">
    <source>
        <dbReference type="SAM" id="MobiDB-lite"/>
    </source>
</evidence>
<dbReference type="EMBL" id="QXFX01000005">
    <property type="protein sequence ID" value="KAE9140216.1"/>
    <property type="molecule type" value="Genomic_DNA"/>
</dbReference>
<accession>A0A6G0M4H2</accession>
<comment type="caution">
    <text evidence="2">The sequence shown here is derived from an EMBL/GenBank/DDBJ whole genome shotgun (WGS) entry which is preliminary data.</text>
</comment>
<evidence type="ECO:0000313" key="2">
    <source>
        <dbReference type="EMBL" id="KAE9140216.1"/>
    </source>
</evidence>
<organism evidence="2 3">
    <name type="scientific">Phytophthora fragariae</name>
    <dbReference type="NCBI Taxonomy" id="53985"/>
    <lineage>
        <taxon>Eukaryota</taxon>
        <taxon>Sar</taxon>
        <taxon>Stramenopiles</taxon>
        <taxon>Oomycota</taxon>
        <taxon>Peronosporomycetes</taxon>
        <taxon>Peronosporales</taxon>
        <taxon>Peronosporaceae</taxon>
        <taxon>Phytophthora</taxon>
    </lineage>
</organism>